<evidence type="ECO:0000313" key="2">
    <source>
        <dbReference type="EMBL" id="KAF9758315.1"/>
    </source>
</evidence>
<dbReference type="EMBL" id="JADCTT010000001">
    <property type="protein sequence ID" value="KAF9758315.1"/>
    <property type="molecule type" value="Genomic_DNA"/>
</dbReference>
<dbReference type="Pfam" id="PF11951">
    <property type="entry name" value="Fungal_trans_2"/>
    <property type="match status" value="1"/>
</dbReference>
<dbReference type="GO" id="GO:0001228">
    <property type="term" value="F:DNA-binding transcription activator activity, RNA polymerase II-specific"/>
    <property type="evidence" value="ECO:0007669"/>
    <property type="project" value="TreeGrafter"/>
</dbReference>
<sequence>MHHYISKTCKTMVLKPGHHELFRDIIPREAMQYEFLADGILAVAALHLATLEPLQSSEHTKTAMLYQDSGIRGFKEALSNVSDDSVNAIFPFSILIMIINLASTGFSSDLNPSKNLVSIFELLRGVVTVIKSSEQRLKEGPFKVLLEPPIGGIQLAPDPSEQESRAEALSSLHERARIISKYVGPQTYGIYSAGIHSLETAFEEVIGCSGRHGMIIAWPVMAPHHQLITLLKQSDPMALLIWIYYGILTLEIHEHWWGRGFGVLLIRDLSEALLKIDQEWDPHIEWARLKAAKAQKLIIN</sequence>
<proteinExistence type="predicted"/>
<dbReference type="InterPro" id="IPR021858">
    <property type="entry name" value="Fun_TF"/>
</dbReference>
<dbReference type="AlphaFoldDB" id="A0A8H7TT19"/>
<comment type="caution">
    <text evidence="2">The sequence shown here is derived from an EMBL/GenBank/DDBJ whole genome shotgun (WGS) entry which is preliminary data.</text>
</comment>
<dbReference type="Proteomes" id="UP000616885">
    <property type="component" value="Unassembled WGS sequence"/>
</dbReference>
<dbReference type="InterPro" id="IPR053157">
    <property type="entry name" value="Sterol_Uptake_Regulator"/>
</dbReference>
<protein>
    <submittedName>
        <fullName evidence="2">Uncharacterized protein</fullName>
    </submittedName>
</protein>
<reference evidence="2" key="1">
    <citation type="submission" date="2020-10" db="EMBL/GenBank/DDBJ databases">
        <title>High-Quality Genome Resource of Clonostachys rosea strain S41 by Oxford Nanopore Long-Read Sequencing.</title>
        <authorList>
            <person name="Wang H."/>
        </authorList>
    </citation>
    <scope>NUCLEOTIDE SEQUENCE</scope>
    <source>
        <strain evidence="2">S41</strain>
    </source>
</reference>
<name>A0A8H7TT19_BIOOC</name>
<gene>
    <name evidence="2" type="ORF">IM811_000009</name>
</gene>
<keyword evidence="1" id="KW-0539">Nucleus</keyword>
<dbReference type="PANTHER" id="PTHR47784">
    <property type="entry name" value="STEROL UPTAKE CONTROL PROTEIN 2"/>
    <property type="match status" value="1"/>
</dbReference>
<accession>A0A8H7TT19</accession>
<organism evidence="2 3">
    <name type="scientific">Bionectria ochroleuca</name>
    <name type="common">Gliocladium roseum</name>
    <dbReference type="NCBI Taxonomy" id="29856"/>
    <lineage>
        <taxon>Eukaryota</taxon>
        <taxon>Fungi</taxon>
        <taxon>Dikarya</taxon>
        <taxon>Ascomycota</taxon>
        <taxon>Pezizomycotina</taxon>
        <taxon>Sordariomycetes</taxon>
        <taxon>Hypocreomycetidae</taxon>
        <taxon>Hypocreales</taxon>
        <taxon>Bionectriaceae</taxon>
        <taxon>Clonostachys</taxon>
    </lineage>
</organism>
<evidence type="ECO:0000313" key="3">
    <source>
        <dbReference type="Proteomes" id="UP000616885"/>
    </source>
</evidence>
<dbReference type="PANTHER" id="PTHR47784:SF5">
    <property type="entry name" value="STEROL UPTAKE CONTROL PROTEIN 2"/>
    <property type="match status" value="1"/>
</dbReference>
<evidence type="ECO:0000256" key="1">
    <source>
        <dbReference type="ARBA" id="ARBA00023242"/>
    </source>
</evidence>